<keyword evidence="2" id="KW-0812">Transmembrane</keyword>
<comment type="caution">
    <text evidence="3">The sequence shown here is derived from an EMBL/GenBank/DDBJ whole genome shotgun (WGS) entry which is preliminary data.</text>
</comment>
<dbReference type="InterPro" id="IPR021787">
    <property type="entry name" value="DUF3352"/>
</dbReference>
<reference evidence="3 4" key="1">
    <citation type="submission" date="2019-09" db="EMBL/GenBank/DDBJ databases">
        <title>Screening of Novel Bioactive Compounds from Soil-Associated.</title>
        <authorList>
            <person name="Gong X."/>
        </authorList>
    </citation>
    <scope>NUCLEOTIDE SEQUENCE [LARGE SCALE GENOMIC DNA]</scope>
    <source>
        <strain evidence="3 4">Gxj-6</strain>
    </source>
</reference>
<dbReference type="AlphaFoldDB" id="A0A5J5JS98"/>
<keyword evidence="4" id="KW-1185">Reference proteome</keyword>
<evidence type="ECO:0000313" key="3">
    <source>
        <dbReference type="EMBL" id="KAA9374039.1"/>
    </source>
</evidence>
<sequence>MPADRSPRQPDSRTPHPRHPEPAPGPWGPRDESELDRTISYRFPRPPGREAHTVRLPAWGEQEEIGFTTVAEPPPSASAPAPGGRRGARGWILALVAAVLVGVVGGGGVWAASKLSGGGTQPQDVLPASAIAYVRLDLDPSADQKLALFGIARRFSATRDAFGGDDPREALVNAVGKAQGNDGTGLAKVDYARDVEPWLGDRAGLAVLPSADGGDPVGAIAVQVRDEAAARAGIARLGLRDGKGGLAFRDGYAVIAPSQKLADQYVTAAPLSGEPRFAGDLQALGEPGVLSFWADVEKAVEAAYPRRDGAEPLFDRVKGMRVAGALRFSGDYAELAGLARGGKTAPGRPEPARIGDLPATTVAAASFSGLGDLLREQWPSIERAADGADGGPYAETLDAARQYGLSLPDDLVTLLGRNLTLALDEHGLDGSQPDFGAVLTTDADRARDVVDRVKIYLDGIERPADFGTASGDGRFVIATTPEYAGALNGGGALAESETFRLAVPDAGNATYAVYADLDRLEKLYLSGAGDAERRDLEKLRAVGLSGTSGEAGSSFTLRVVFG</sequence>
<gene>
    <name evidence="3" type="ORF">F5972_32925</name>
</gene>
<name>A0A5J5JS98_9ACTN</name>
<evidence type="ECO:0000256" key="1">
    <source>
        <dbReference type="SAM" id="MobiDB-lite"/>
    </source>
</evidence>
<dbReference type="RefSeq" id="WP_150939374.1">
    <property type="nucleotide sequence ID" value="NZ_VYTZ01000018.1"/>
</dbReference>
<feature type="region of interest" description="Disordered" evidence="1">
    <location>
        <begin position="1"/>
        <end position="52"/>
    </location>
</feature>
<feature type="transmembrane region" description="Helical" evidence="2">
    <location>
        <begin position="91"/>
        <end position="112"/>
    </location>
</feature>
<feature type="compositionally biased region" description="Basic and acidic residues" evidence="1">
    <location>
        <begin position="29"/>
        <end position="39"/>
    </location>
</feature>
<evidence type="ECO:0000313" key="4">
    <source>
        <dbReference type="Proteomes" id="UP000327011"/>
    </source>
</evidence>
<dbReference type="Proteomes" id="UP000327011">
    <property type="component" value="Unassembled WGS sequence"/>
</dbReference>
<organism evidence="3 4">
    <name type="scientific">Microbispora cellulosiformans</name>
    <dbReference type="NCBI Taxonomy" id="2614688"/>
    <lineage>
        <taxon>Bacteria</taxon>
        <taxon>Bacillati</taxon>
        <taxon>Actinomycetota</taxon>
        <taxon>Actinomycetes</taxon>
        <taxon>Streptosporangiales</taxon>
        <taxon>Streptosporangiaceae</taxon>
        <taxon>Microbispora</taxon>
    </lineage>
</organism>
<evidence type="ECO:0000256" key="2">
    <source>
        <dbReference type="SAM" id="Phobius"/>
    </source>
</evidence>
<proteinExistence type="predicted"/>
<protein>
    <submittedName>
        <fullName evidence="3">DUF3352 domain-containing protein</fullName>
    </submittedName>
</protein>
<dbReference type="Pfam" id="PF11832">
    <property type="entry name" value="DUF3352"/>
    <property type="match status" value="1"/>
</dbReference>
<accession>A0A5J5JS98</accession>
<keyword evidence="2" id="KW-1133">Transmembrane helix</keyword>
<keyword evidence="2" id="KW-0472">Membrane</keyword>
<dbReference type="EMBL" id="VYTZ01000018">
    <property type="protein sequence ID" value="KAA9374039.1"/>
    <property type="molecule type" value="Genomic_DNA"/>
</dbReference>
<feature type="compositionally biased region" description="Basic and acidic residues" evidence="1">
    <location>
        <begin position="1"/>
        <end position="21"/>
    </location>
</feature>